<reference evidence="13" key="1">
    <citation type="journal article" date="2023" name="Science">
        <title>Genome structures resolve the early diversification of teleost fishes.</title>
        <authorList>
            <person name="Parey E."/>
            <person name="Louis A."/>
            <person name="Montfort J."/>
            <person name="Bouchez O."/>
            <person name="Roques C."/>
            <person name="Iampietro C."/>
            <person name="Lluch J."/>
            <person name="Castinel A."/>
            <person name="Donnadieu C."/>
            <person name="Desvignes T."/>
            <person name="Floi Bucao C."/>
            <person name="Jouanno E."/>
            <person name="Wen M."/>
            <person name="Mejri S."/>
            <person name="Dirks R."/>
            <person name="Jansen H."/>
            <person name="Henkel C."/>
            <person name="Chen W.J."/>
            <person name="Zahm M."/>
            <person name="Cabau C."/>
            <person name="Klopp C."/>
            <person name="Thompson A.W."/>
            <person name="Robinson-Rechavi M."/>
            <person name="Braasch I."/>
            <person name="Lecointre G."/>
            <person name="Bobe J."/>
            <person name="Postlethwait J.H."/>
            <person name="Berthelot C."/>
            <person name="Roest Crollius H."/>
            <person name="Guiguen Y."/>
        </authorList>
    </citation>
    <scope>NUCLEOTIDE SEQUENCE</scope>
    <source>
        <strain evidence="13">WJC10195</strain>
    </source>
</reference>
<protein>
    <recommendedName>
        <fullName evidence="4 10">Prolyl endopeptidase</fullName>
        <ecNumber evidence="10">3.4.21.-</ecNumber>
    </recommendedName>
</protein>
<comment type="catalytic activity">
    <reaction evidence="1">
        <text>Hydrolysis of Pro-|-Xaa &gt;&gt; Ala-|-Xaa in oligopeptides.</text>
        <dbReference type="EC" id="3.4.21.26"/>
    </reaction>
</comment>
<dbReference type="Gene3D" id="3.40.50.1820">
    <property type="entry name" value="alpha/beta hydrolase"/>
    <property type="match status" value="1"/>
</dbReference>
<dbReference type="GO" id="GO:0070012">
    <property type="term" value="F:oligopeptidase activity"/>
    <property type="evidence" value="ECO:0007669"/>
    <property type="project" value="TreeGrafter"/>
</dbReference>
<sequence>MPFQYPNVYRDESVMDEYHGQKVPDPYSWLEDPDSEKTQAFVNAQNQLTIPFLEGCAVRDLFKERMTELYDYPKYSCPFKRGSRYFHFYNTGLQNQSVMYVQQTLEAEPTIFLDPNTFSEDGTVALRGYAFSEDGEYVAYGISASGSDWVEIRFLRVEGAVELEDQLERVKFSCMSWTHDGRGLFYNSYPTQDGKSDGTETSTNLHQKLYYHVLGTPQSQDILCAEFPDHPKWMSGAEVSDDGRYVLLSIHEGCDPVNRLWYCDLQDIPQGITGLLPWVKLIDNFDAEYEYVTNEGSVFTFKTNLNAPRYRLITIDFGHADMANWKELIPQHDKDVIVFATCSYATCLFVCFLHDVKNVLKMYRLETGEELRTFSLDVGSVVGFTGRKKDSEIFYYFTSFLSPAIIYHCDLTREPLEPHVFREVTVKGFNPDDYQTTQVFYPSKDGTQIPMFIVHKKGIKLDGSHPAFLYGYGGFNISITPSYSVSRLIFVRHLGGVLAVANIRGGGEYGETWHKGGMLANKQNCFNDFHCAAEYLVRERYTSPSKLTINGGSNGGLLVAACVNQRPELFGCAVAQVGVMDMLKFHKFTIGHAWTTDFGCSEIKEQYSWLIKYSPLHNIRVPEGEGVQYPSVLLLTGDHDDRVVPLHSLKYIATLQHLVGRCPSQTNPLFIYVDTKSGHGAGKPTSKVIQEVADTYAFIARCLDISWVK</sequence>
<keyword evidence="8 10" id="KW-0720">Serine protease</keyword>
<organism evidence="13 14">
    <name type="scientific">Synaphobranchus kaupii</name>
    <name type="common">Kaup's arrowtooth eel</name>
    <dbReference type="NCBI Taxonomy" id="118154"/>
    <lineage>
        <taxon>Eukaryota</taxon>
        <taxon>Metazoa</taxon>
        <taxon>Chordata</taxon>
        <taxon>Craniata</taxon>
        <taxon>Vertebrata</taxon>
        <taxon>Euteleostomi</taxon>
        <taxon>Actinopterygii</taxon>
        <taxon>Neopterygii</taxon>
        <taxon>Teleostei</taxon>
        <taxon>Anguilliformes</taxon>
        <taxon>Synaphobranchidae</taxon>
        <taxon>Synaphobranchus</taxon>
    </lineage>
</organism>
<dbReference type="EMBL" id="JAINUF010000007">
    <property type="protein sequence ID" value="KAJ8354121.1"/>
    <property type="molecule type" value="Genomic_DNA"/>
</dbReference>
<dbReference type="SUPFAM" id="SSF53474">
    <property type="entry name" value="alpha/beta-Hydrolases"/>
    <property type="match status" value="1"/>
</dbReference>
<name>A0A9Q1IVH8_SYNKA</name>
<feature type="domain" description="Peptidase S9A N-terminal" evidence="12">
    <location>
        <begin position="6"/>
        <end position="420"/>
    </location>
</feature>
<proteinExistence type="inferred from homology"/>
<dbReference type="Proteomes" id="UP001152622">
    <property type="component" value="Chromosome 7"/>
</dbReference>
<dbReference type="InterPro" id="IPR023302">
    <property type="entry name" value="Pept_S9A_N"/>
</dbReference>
<dbReference type="InterPro" id="IPR002470">
    <property type="entry name" value="Peptidase_S9A"/>
</dbReference>
<dbReference type="GO" id="GO:0004252">
    <property type="term" value="F:serine-type endopeptidase activity"/>
    <property type="evidence" value="ECO:0007669"/>
    <property type="project" value="UniProtKB-UniRule"/>
</dbReference>
<keyword evidence="6 10" id="KW-0645">Protease</keyword>
<accession>A0A9Q1IVH8</accession>
<comment type="subcellular location">
    <subcellularLocation>
        <location evidence="2">Cytoplasm</location>
    </subcellularLocation>
</comment>
<evidence type="ECO:0000256" key="2">
    <source>
        <dbReference type="ARBA" id="ARBA00004496"/>
    </source>
</evidence>
<evidence type="ECO:0000313" key="13">
    <source>
        <dbReference type="EMBL" id="KAJ8354121.1"/>
    </source>
</evidence>
<evidence type="ECO:0000256" key="10">
    <source>
        <dbReference type="RuleBase" id="RU368024"/>
    </source>
</evidence>
<dbReference type="EC" id="3.4.21.-" evidence="10"/>
<dbReference type="FunFam" id="3.40.50.1820:FF:000005">
    <property type="entry name" value="Prolyl endopeptidase"/>
    <property type="match status" value="1"/>
</dbReference>
<dbReference type="Pfam" id="PF02897">
    <property type="entry name" value="Peptidase_S9_N"/>
    <property type="match status" value="1"/>
</dbReference>
<dbReference type="FunFam" id="3.40.50.1820:FF:000275">
    <property type="entry name" value="Prolyl endopeptidase"/>
    <property type="match status" value="1"/>
</dbReference>
<dbReference type="PANTHER" id="PTHR42881:SF3">
    <property type="entry name" value="PROLYL ENDOPEPTIDASE"/>
    <property type="match status" value="1"/>
</dbReference>
<evidence type="ECO:0000313" key="14">
    <source>
        <dbReference type="Proteomes" id="UP001152622"/>
    </source>
</evidence>
<evidence type="ECO:0000259" key="12">
    <source>
        <dbReference type="Pfam" id="PF02897"/>
    </source>
</evidence>
<evidence type="ECO:0000256" key="3">
    <source>
        <dbReference type="ARBA" id="ARBA00005228"/>
    </source>
</evidence>
<keyword evidence="7 10" id="KW-0378">Hydrolase</keyword>
<dbReference type="InterPro" id="IPR051167">
    <property type="entry name" value="Prolyl_oligopep/macrocyclase"/>
</dbReference>
<dbReference type="Pfam" id="PF00326">
    <property type="entry name" value="Peptidase_S9"/>
    <property type="match status" value="1"/>
</dbReference>
<dbReference type="FunFam" id="2.130.10.120:FF:000001">
    <property type="entry name" value="Prolyl endopeptidase"/>
    <property type="match status" value="1"/>
</dbReference>
<dbReference type="GO" id="GO:0006508">
    <property type="term" value="P:proteolysis"/>
    <property type="evidence" value="ECO:0007669"/>
    <property type="project" value="UniProtKB-KW"/>
</dbReference>
<dbReference type="SUPFAM" id="SSF50993">
    <property type="entry name" value="Peptidase/esterase 'gauge' domain"/>
    <property type="match status" value="1"/>
</dbReference>
<evidence type="ECO:0000259" key="11">
    <source>
        <dbReference type="Pfam" id="PF00326"/>
    </source>
</evidence>
<evidence type="ECO:0000256" key="8">
    <source>
        <dbReference type="ARBA" id="ARBA00022825"/>
    </source>
</evidence>
<dbReference type="PROSITE" id="PS00708">
    <property type="entry name" value="PRO_ENDOPEP_SER"/>
    <property type="match status" value="1"/>
</dbReference>
<evidence type="ECO:0000256" key="9">
    <source>
        <dbReference type="ARBA" id="ARBA00022990"/>
    </source>
</evidence>
<dbReference type="GO" id="GO:0005829">
    <property type="term" value="C:cytosol"/>
    <property type="evidence" value="ECO:0007669"/>
    <property type="project" value="TreeGrafter"/>
</dbReference>
<evidence type="ECO:0000256" key="1">
    <source>
        <dbReference type="ARBA" id="ARBA00001070"/>
    </source>
</evidence>
<gene>
    <name evidence="13" type="ORF">SKAU_G00216880</name>
</gene>
<dbReference type="InterPro" id="IPR001375">
    <property type="entry name" value="Peptidase_S9_cat"/>
</dbReference>
<keyword evidence="9" id="KW-0007">Acetylation</keyword>
<evidence type="ECO:0000256" key="4">
    <source>
        <dbReference type="ARBA" id="ARBA00016310"/>
    </source>
</evidence>
<comment type="similarity">
    <text evidence="3 10">Belongs to the peptidase S9A family.</text>
</comment>
<keyword evidence="5" id="KW-0963">Cytoplasm</keyword>
<evidence type="ECO:0000256" key="7">
    <source>
        <dbReference type="ARBA" id="ARBA00022801"/>
    </source>
</evidence>
<feature type="domain" description="Peptidase S9 prolyl oligopeptidase catalytic" evidence="11">
    <location>
        <begin position="482"/>
        <end position="704"/>
    </location>
</feature>
<keyword evidence="14" id="KW-1185">Reference proteome</keyword>
<dbReference type="InterPro" id="IPR002471">
    <property type="entry name" value="Pept_S9_AS"/>
</dbReference>
<dbReference type="PRINTS" id="PR00862">
    <property type="entry name" value="PROLIGOPTASE"/>
</dbReference>
<dbReference type="OrthoDB" id="248387at2759"/>
<dbReference type="PANTHER" id="PTHR42881">
    <property type="entry name" value="PROLYL ENDOPEPTIDASE"/>
    <property type="match status" value="1"/>
</dbReference>
<dbReference type="InterPro" id="IPR029058">
    <property type="entry name" value="AB_hydrolase_fold"/>
</dbReference>
<dbReference type="AlphaFoldDB" id="A0A9Q1IVH8"/>
<dbReference type="Gene3D" id="2.130.10.120">
    <property type="entry name" value="Prolyl oligopeptidase, N-terminal domain"/>
    <property type="match status" value="1"/>
</dbReference>
<comment type="caution">
    <text evidence="13">The sequence shown here is derived from an EMBL/GenBank/DDBJ whole genome shotgun (WGS) entry which is preliminary data.</text>
</comment>
<evidence type="ECO:0000256" key="5">
    <source>
        <dbReference type="ARBA" id="ARBA00022490"/>
    </source>
</evidence>
<evidence type="ECO:0000256" key="6">
    <source>
        <dbReference type="ARBA" id="ARBA00022670"/>
    </source>
</evidence>